<dbReference type="EnsemblPlants" id="Pp3c23_6040V3.3">
    <property type="protein sequence ID" value="Pp3c23_6040V3.3"/>
    <property type="gene ID" value="Pp3c23_6040"/>
</dbReference>
<feature type="region of interest" description="Disordered" evidence="2">
    <location>
        <begin position="154"/>
        <end position="261"/>
    </location>
</feature>
<organism evidence="3">
    <name type="scientific">Physcomitrium patens</name>
    <name type="common">Spreading-leaved earth moss</name>
    <name type="synonym">Physcomitrella patens</name>
    <dbReference type="NCBI Taxonomy" id="3218"/>
    <lineage>
        <taxon>Eukaryota</taxon>
        <taxon>Viridiplantae</taxon>
        <taxon>Streptophyta</taxon>
        <taxon>Embryophyta</taxon>
        <taxon>Bryophyta</taxon>
        <taxon>Bryophytina</taxon>
        <taxon>Bryopsida</taxon>
        <taxon>Funariidae</taxon>
        <taxon>Funariales</taxon>
        <taxon>Funariaceae</taxon>
        <taxon>Physcomitrium</taxon>
    </lineage>
</organism>
<dbReference type="Proteomes" id="UP000006727">
    <property type="component" value="Chromosome 23"/>
</dbReference>
<protein>
    <submittedName>
        <fullName evidence="3 4">Uncharacterized protein</fullName>
    </submittedName>
</protein>
<evidence type="ECO:0000256" key="1">
    <source>
        <dbReference type="SAM" id="Coils"/>
    </source>
</evidence>
<dbReference type="RefSeq" id="XP_024361622.1">
    <property type="nucleotide sequence ID" value="XM_024505854.2"/>
</dbReference>
<dbReference type="Gramene" id="Pp3c23_6040V3.3">
    <property type="protein sequence ID" value="Pp3c23_6040V3.3"/>
    <property type="gene ID" value="Pp3c23_6040"/>
</dbReference>
<keyword evidence="1" id="KW-0175">Coiled coil</keyword>
<dbReference type="OrthoDB" id="1924435at2759"/>
<dbReference type="EMBL" id="ABEU02000023">
    <property type="protein sequence ID" value="PNR28973.1"/>
    <property type="molecule type" value="Genomic_DNA"/>
</dbReference>
<evidence type="ECO:0000256" key="2">
    <source>
        <dbReference type="SAM" id="MobiDB-lite"/>
    </source>
</evidence>
<dbReference type="Gramene" id="Pp3c23_6040V3.2">
    <property type="protein sequence ID" value="Pp3c23_6040V3.2"/>
    <property type="gene ID" value="Pp3c23_6040"/>
</dbReference>
<gene>
    <name evidence="4" type="primary">LOC112275485</name>
    <name evidence="3" type="ORF">PHYPA_027665</name>
</gene>
<keyword evidence="5" id="KW-1185">Reference proteome</keyword>
<proteinExistence type="predicted"/>
<name>A0A2K1II69_PHYPA</name>
<dbReference type="EnsemblPlants" id="Pp3c23_6040V3.4">
    <property type="protein sequence ID" value="Pp3c23_6040V3.4"/>
    <property type="gene ID" value="Pp3c23_6040"/>
</dbReference>
<dbReference type="Gramene" id="Pp3c23_6040V3.4">
    <property type="protein sequence ID" value="Pp3c23_6040V3.4"/>
    <property type="gene ID" value="Pp3c23_6040"/>
</dbReference>
<dbReference type="PaxDb" id="3218-PP1S10_396V6.1"/>
<evidence type="ECO:0000313" key="3">
    <source>
        <dbReference type="EMBL" id="PNR28973.1"/>
    </source>
</evidence>
<reference evidence="4" key="3">
    <citation type="submission" date="2020-12" db="UniProtKB">
        <authorList>
            <consortium name="EnsemblPlants"/>
        </authorList>
    </citation>
    <scope>IDENTIFICATION</scope>
</reference>
<evidence type="ECO:0000313" key="4">
    <source>
        <dbReference type="EnsemblPlants" id="Pp3c23_6040V3.1"/>
    </source>
</evidence>
<dbReference type="Gramene" id="Pp3c23_6040V3.1">
    <property type="protein sequence ID" value="Pp3c23_6040V3.1"/>
    <property type="gene ID" value="Pp3c23_6040"/>
</dbReference>
<dbReference type="KEGG" id="ppp:112275485"/>
<dbReference type="AlphaFoldDB" id="A0A2K1II69"/>
<dbReference type="EnsemblPlants" id="Pp3c23_6040V3.2">
    <property type="protein sequence ID" value="Pp3c23_6040V3.2"/>
    <property type="gene ID" value="Pp3c23_6040"/>
</dbReference>
<sequence>MEQSADAAQLRGREMATEISEFFQSSEVDKTSSPTLLGLSDVLNGTADWLSGKNGDLRELLGFNPKPNADSAKEQKLAECLKKLAAFQRSAVEELQEDDAPQPKDLNSTLFSARCVQPCLEKSNKPLPEVGDTVCKLLRPKVAEVNSVKNVKRREVKEVQHKSWSNSTRSPVRPIQGTGVKSDKSTRPTNKSPNCASNSRQYVIHSNPLASGRRLSAAGSKRKDSIVTMQKSPTKCKRMSNSPALKSKPAEKKRADVGGQDGNVSVVRSYLEKTPTSKSKVPRLTDRQKEILKRVMMNSPMSAKKMTQREKNNALLSSVDLSAAGRRARRLSQVLRNEHEVTHQNHQYAEELHQLQRQYAIMEDEADRAQSAGMLLRQVCANQAEELKAYKEAFPTLCKDLIELRDEYQKREKELKLEIRAKLSLQAEVSKLRERVDSLSTDIKQTRTLNTVLAERVQQHEKTQCTSCRLYINQKPVKKAISPMAVKKAGHPLETPPRPRSELKFGKRNSPRLSVVPMTEVENDVHLENKKTILMEQREDTYNCQKEFVQHDSALHVRSDNVPQKPSSTDCPPVDALKSRINSLLLTASQAVES</sequence>
<dbReference type="EnsemblPlants" id="Pp3c23_6040V3.1">
    <property type="protein sequence ID" value="Pp3c23_6040V3.1"/>
    <property type="gene ID" value="Pp3c23_6040"/>
</dbReference>
<feature type="compositionally biased region" description="Polar residues" evidence="2">
    <location>
        <begin position="227"/>
        <end position="244"/>
    </location>
</feature>
<dbReference type="GeneID" id="112275485"/>
<evidence type="ECO:0000313" key="5">
    <source>
        <dbReference type="Proteomes" id="UP000006727"/>
    </source>
</evidence>
<reference evidence="3 5" key="1">
    <citation type="journal article" date="2008" name="Science">
        <title>The Physcomitrella genome reveals evolutionary insights into the conquest of land by plants.</title>
        <authorList>
            <person name="Rensing S."/>
            <person name="Lang D."/>
            <person name="Zimmer A."/>
            <person name="Terry A."/>
            <person name="Salamov A."/>
            <person name="Shapiro H."/>
            <person name="Nishiyama T."/>
            <person name="Perroud P.-F."/>
            <person name="Lindquist E."/>
            <person name="Kamisugi Y."/>
            <person name="Tanahashi T."/>
            <person name="Sakakibara K."/>
            <person name="Fujita T."/>
            <person name="Oishi K."/>
            <person name="Shin-I T."/>
            <person name="Kuroki Y."/>
            <person name="Toyoda A."/>
            <person name="Suzuki Y."/>
            <person name="Hashimoto A."/>
            <person name="Yamaguchi K."/>
            <person name="Sugano A."/>
            <person name="Kohara Y."/>
            <person name="Fujiyama A."/>
            <person name="Anterola A."/>
            <person name="Aoki S."/>
            <person name="Ashton N."/>
            <person name="Barbazuk W.B."/>
            <person name="Barker E."/>
            <person name="Bennetzen J."/>
            <person name="Bezanilla M."/>
            <person name="Blankenship R."/>
            <person name="Cho S.H."/>
            <person name="Dutcher S."/>
            <person name="Estelle M."/>
            <person name="Fawcett J.A."/>
            <person name="Gundlach H."/>
            <person name="Hanada K."/>
            <person name="Heyl A."/>
            <person name="Hicks K.A."/>
            <person name="Hugh J."/>
            <person name="Lohr M."/>
            <person name="Mayer K."/>
            <person name="Melkozernov A."/>
            <person name="Murata T."/>
            <person name="Nelson D."/>
            <person name="Pils B."/>
            <person name="Prigge M."/>
            <person name="Reiss B."/>
            <person name="Renner T."/>
            <person name="Rombauts S."/>
            <person name="Rushton P."/>
            <person name="Sanderfoot A."/>
            <person name="Schween G."/>
            <person name="Shiu S.-H."/>
            <person name="Stueber K."/>
            <person name="Theodoulou F.L."/>
            <person name="Tu H."/>
            <person name="Van de Peer Y."/>
            <person name="Verrier P.J."/>
            <person name="Waters E."/>
            <person name="Wood A."/>
            <person name="Yang L."/>
            <person name="Cove D."/>
            <person name="Cuming A."/>
            <person name="Hasebe M."/>
            <person name="Lucas S."/>
            <person name="Mishler D.B."/>
            <person name="Reski R."/>
            <person name="Grigoriev I."/>
            <person name="Quatrano R.S."/>
            <person name="Boore J.L."/>
        </authorList>
    </citation>
    <scope>NUCLEOTIDE SEQUENCE [LARGE SCALE GENOMIC DNA]</scope>
    <source>
        <strain evidence="4 5">cv. Gransden 2004</strain>
    </source>
</reference>
<feature type="coiled-coil region" evidence="1">
    <location>
        <begin position="398"/>
        <end position="442"/>
    </location>
</feature>
<feature type="coiled-coil region" evidence="1">
    <location>
        <begin position="345"/>
        <end position="372"/>
    </location>
</feature>
<accession>A0A2K1II69</accession>
<reference evidence="3 5" key="2">
    <citation type="journal article" date="2018" name="Plant J.">
        <title>The Physcomitrella patens chromosome-scale assembly reveals moss genome structure and evolution.</title>
        <authorList>
            <person name="Lang D."/>
            <person name="Ullrich K.K."/>
            <person name="Murat F."/>
            <person name="Fuchs J."/>
            <person name="Jenkins J."/>
            <person name="Haas F.B."/>
            <person name="Piednoel M."/>
            <person name="Gundlach H."/>
            <person name="Van Bel M."/>
            <person name="Meyberg R."/>
            <person name="Vives C."/>
            <person name="Morata J."/>
            <person name="Symeonidi A."/>
            <person name="Hiss M."/>
            <person name="Muchero W."/>
            <person name="Kamisugi Y."/>
            <person name="Saleh O."/>
            <person name="Blanc G."/>
            <person name="Decker E.L."/>
            <person name="van Gessel N."/>
            <person name="Grimwood J."/>
            <person name="Hayes R.D."/>
            <person name="Graham S.W."/>
            <person name="Gunter L.E."/>
            <person name="McDaniel S.F."/>
            <person name="Hoernstein S.N.W."/>
            <person name="Larsson A."/>
            <person name="Li F.W."/>
            <person name="Perroud P.F."/>
            <person name="Phillips J."/>
            <person name="Ranjan P."/>
            <person name="Rokshar D.S."/>
            <person name="Rothfels C.J."/>
            <person name="Schneider L."/>
            <person name="Shu S."/>
            <person name="Stevenson D.W."/>
            <person name="Thummler F."/>
            <person name="Tillich M."/>
            <person name="Villarreal Aguilar J.C."/>
            <person name="Widiez T."/>
            <person name="Wong G.K."/>
            <person name="Wymore A."/>
            <person name="Zhang Y."/>
            <person name="Zimmer A.D."/>
            <person name="Quatrano R.S."/>
            <person name="Mayer K.F.X."/>
            <person name="Goodstein D."/>
            <person name="Casacuberta J.M."/>
            <person name="Vandepoele K."/>
            <person name="Reski R."/>
            <person name="Cuming A.C."/>
            <person name="Tuskan G.A."/>
            <person name="Maumus F."/>
            <person name="Salse J."/>
            <person name="Schmutz J."/>
            <person name="Rensing S.A."/>
        </authorList>
    </citation>
    <scope>NUCLEOTIDE SEQUENCE [LARGE SCALE GENOMIC DNA]</scope>
    <source>
        <strain evidence="4 5">cv. Gransden 2004</strain>
    </source>
</reference>
<feature type="compositionally biased region" description="Polar residues" evidence="2">
    <location>
        <begin position="187"/>
        <end position="201"/>
    </location>
</feature>